<proteinExistence type="predicted"/>
<dbReference type="GO" id="GO:0016746">
    <property type="term" value="F:acyltransferase activity"/>
    <property type="evidence" value="ECO:0007669"/>
    <property type="project" value="UniProtKB-KW"/>
</dbReference>
<dbReference type="Pfam" id="PF00583">
    <property type="entry name" value="Acetyltransf_1"/>
    <property type="match status" value="1"/>
</dbReference>
<dbReference type="Proteomes" id="UP001183390">
    <property type="component" value="Unassembled WGS sequence"/>
</dbReference>
<keyword evidence="2" id="KW-0808">Transferase</keyword>
<dbReference type="InterPro" id="IPR000182">
    <property type="entry name" value="GNAT_dom"/>
</dbReference>
<dbReference type="Gene3D" id="3.40.630.30">
    <property type="match status" value="1"/>
</dbReference>
<dbReference type="InterPro" id="IPR016181">
    <property type="entry name" value="Acyl_CoA_acyltransferase"/>
</dbReference>
<dbReference type="EC" id="2.3.1.-" evidence="2"/>
<comment type="caution">
    <text evidence="2">The sequence shown here is derived from an EMBL/GenBank/DDBJ whole genome shotgun (WGS) entry which is preliminary data.</text>
</comment>
<accession>A0ABU2MD79</accession>
<dbReference type="SUPFAM" id="SSF55729">
    <property type="entry name" value="Acyl-CoA N-acyltransferases (Nat)"/>
    <property type="match status" value="1"/>
</dbReference>
<protein>
    <submittedName>
        <fullName evidence="2">GNAT family N-acetyltransferase</fullName>
        <ecNumber evidence="2">2.3.1.-</ecNumber>
    </submittedName>
</protein>
<feature type="domain" description="N-acetyltransferase" evidence="1">
    <location>
        <begin position="1"/>
        <end position="143"/>
    </location>
</feature>
<dbReference type="PROSITE" id="PS51186">
    <property type="entry name" value="GNAT"/>
    <property type="match status" value="1"/>
</dbReference>
<organism evidence="2 3">
    <name type="scientific">Nocardiopsis lambiniae</name>
    <dbReference type="NCBI Taxonomy" id="3075539"/>
    <lineage>
        <taxon>Bacteria</taxon>
        <taxon>Bacillati</taxon>
        <taxon>Actinomycetota</taxon>
        <taxon>Actinomycetes</taxon>
        <taxon>Streptosporangiales</taxon>
        <taxon>Nocardiopsidaceae</taxon>
        <taxon>Nocardiopsis</taxon>
    </lineage>
</organism>
<gene>
    <name evidence="2" type="ORF">RM479_19635</name>
</gene>
<dbReference type="RefSeq" id="WP_311513179.1">
    <property type="nucleotide sequence ID" value="NZ_JAVREP010000014.1"/>
</dbReference>
<dbReference type="EMBL" id="JAVREP010000014">
    <property type="protein sequence ID" value="MDT0330634.1"/>
    <property type="molecule type" value="Genomic_DNA"/>
</dbReference>
<sequence>MRDLMERAFQGGLDAHHRSEAATKTPAEIVSDGFEEEFARYSTPRSWWRIATLPDGEPVGFVPPARNAYHPIIGHIAVLPEHRGHGYIDDILAEGTRVPVEEGGVTYARASTDLGNTPMAAAFARAGYATVGEVVDMTWDAPL</sequence>
<dbReference type="CDD" id="cd04301">
    <property type="entry name" value="NAT_SF"/>
    <property type="match status" value="1"/>
</dbReference>
<evidence type="ECO:0000259" key="1">
    <source>
        <dbReference type="PROSITE" id="PS51186"/>
    </source>
</evidence>
<keyword evidence="2" id="KW-0012">Acyltransferase</keyword>
<evidence type="ECO:0000313" key="2">
    <source>
        <dbReference type="EMBL" id="MDT0330634.1"/>
    </source>
</evidence>
<evidence type="ECO:0000313" key="3">
    <source>
        <dbReference type="Proteomes" id="UP001183390"/>
    </source>
</evidence>
<keyword evidence="3" id="KW-1185">Reference proteome</keyword>
<reference evidence="3" key="1">
    <citation type="submission" date="2023-07" db="EMBL/GenBank/DDBJ databases">
        <title>30 novel species of actinomycetes from the DSMZ collection.</title>
        <authorList>
            <person name="Nouioui I."/>
        </authorList>
    </citation>
    <scope>NUCLEOTIDE SEQUENCE [LARGE SCALE GENOMIC DNA]</scope>
    <source>
        <strain evidence="3">DSM 44743</strain>
    </source>
</reference>
<name>A0ABU2MD79_9ACTN</name>